<protein>
    <recommendedName>
        <fullName evidence="2">DNA-directed DNA polymerase</fullName>
        <ecNumber evidence="2">2.7.7.7</ecNumber>
    </recommendedName>
</protein>
<evidence type="ECO:0000256" key="1">
    <source>
        <dbReference type="ARBA" id="ARBA00005755"/>
    </source>
</evidence>
<dbReference type="PANTHER" id="PTHR33206">
    <property type="entry name" value="PROTEIN CBG10425"/>
    <property type="match status" value="1"/>
</dbReference>
<dbReference type="Gene3D" id="3.30.40.220">
    <property type="match status" value="1"/>
</dbReference>
<comment type="catalytic activity">
    <reaction evidence="8">
        <text>DNA(n) + a 2'-deoxyribonucleoside 5'-triphosphate = DNA(n+1) + diphosphate</text>
        <dbReference type="Rhea" id="RHEA:22508"/>
        <dbReference type="Rhea" id="RHEA-COMP:17339"/>
        <dbReference type="Rhea" id="RHEA-COMP:17340"/>
        <dbReference type="ChEBI" id="CHEBI:33019"/>
        <dbReference type="ChEBI" id="CHEBI:61560"/>
        <dbReference type="ChEBI" id="CHEBI:173112"/>
        <dbReference type="EC" id="2.7.7.7"/>
    </reaction>
</comment>
<dbReference type="PANTHER" id="PTHR33206:SF1">
    <property type="entry name" value="DNA-DIRECTED DNA POLYMERASE"/>
    <property type="match status" value="1"/>
</dbReference>
<name>A0A5J4XAG3_9EUKA</name>
<evidence type="ECO:0000313" key="11">
    <source>
        <dbReference type="Proteomes" id="UP000324800"/>
    </source>
</evidence>
<evidence type="ECO:0000256" key="4">
    <source>
        <dbReference type="ARBA" id="ARBA00022695"/>
    </source>
</evidence>
<dbReference type="Proteomes" id="UP000324800">
    <property type="component" value="Unassembled WGS sequence"/>
</dbReference>
<evidence type="ECO:0000256" key="5">
    <source>
        <dbReference type="ARBA" id="ARBA00022705"/>
    </source>
</evidence>
<dbReference type="InterPro" id="IPR004868">
    <property type="entry name" value="DNA-dir_DNA_pol_B_mt/vir"/>
</dbReference>
<keyword evidence="7" id="KW-0238">DNA-binding</keyword>
<dbReference type="PROSITE" id="PS00116">
    <property type="entry name" value="DNA_POLYMERASE_B"/>
    <property type="match status" value="1"/>
</dbReference>
<dbReference type="GO" id="GO:0000166">
    <property type="term" value="F:nucleotide binding"/>
    <property type="evidence" value="ECO:0007669"/>
    <property type="project" value="InterPro"/>
</dbReference>
<sequence length="1162" mass="135939">MDTYDKYIETIIINNQERTEESTKHHFIAVFSMIVIAYRIPFAGKAIPELQKFIKRREVHFVESPYPNNCFFEALSYLSMPDSKTNRFDLAADGKNIAKRMNINICVYAFKEDEQAHILYVSDPEALTGYRYCPICKLHGIKIKDKNCNSARDFERHVEKCKLNKGKQVLLSSSQIPFAPHIYGNQTYMHLLANEMIDKFKPTQYYITYDFETVERNINKYFGKKKDEKNDAGQQISNSFQNSILEPLSVATTIKSKSGIRTIYYDLRQGPSFIEKWLEEVFKAAEQIKQDNSYNDPEVPYEIPVPVVGFNSAHFDMIFVLPYLTNKDWHIVQGGYLGDFSHIKRVEVRHKISNVKIQFLDIGMFMTKMSLKEAAESFGDGNKQDLKGIFQYTEFNYDNFNEVLSKSEPFAQTDFLNLLKEQTLSDKDYQIYLEDSKNFKTRWEYLKYYNEQDTKIMIKPIDKLIQMNFNNGIDMFNYVSMASCANAIKYKIACDDFDLNARYENKSDTSLINYQTFNLTEQYWGIKVQNYKKQDIKAGRDVSNNVNQSDYVYFKQQLEKGSCWYCQARFTKTNLPTLDRIDNKLGHSKDNVRLACQYCNVARANRDDKIFRLKIQLKRYYQAKQLPMPLTDEDTYHELRNGITGGLANAFHRYNISGTTHINKLKLSENKVVSYDLEHIMTHITGFDFNSLYPSVYSGLQHEFIRYTGHQMYMPGYELLRINCVTEKQKQLGLNIIDNQLRFSLQKSDVDKVTMFVASVKGQIDEEYLNDFINCPPIIRKYKYKCLESVIGKLMYEHQLKNNLPKDRDECKLTVLLSTMGEYMDFYSYYLWFLIDDCHFIIDDIKNIKTFSKHLGFAPFVKHFSKQRLTAKLSKNAGLDQYSKIIMNSSYGSDGMNQEHFTDVKICDRDETFRAHLYGKFKSDRKLGDNNYAVEYEKEKFSCKTCIQVAFAVLDCSKYWFMSIYYNFLCKCIDQQRFHVVYCDTDSMMCAVSGDPNQDYRQGFSAIINEQKVYDENFYKFFPDPNKDIYDEKKLLGVAYEHCGTTMIALAPKNYWLDQPFDKKEPEVIKLKGLNLKLNPQINKEAYIQNFKEGTVVQGKNKSLRQHIEHNQQNEILSRMSRVETFKNGITGTHTKMICLANGCCCPYVYQLSADNYSVENL</sequence>
<reference evidence="10 11" key="1">
    <citation type="submission" date="2019-03" db="EMBL/GenBank/DDBJ databases">
        <title>Single cell metagenomics reveals metabolic interactions within the superorganism composed of flagellate Streblomastix strix and complex community of Bacteroidetes bacteria on its surface.</title>
        <authorList>
            <person name="Treitli S.C."/>
            <person name="Kolisko M."/>
            <person name="Husnik F."/>
            <person name="Keeling P."/>
            <person name="Hampl V."/>
        </authorList>
    </citation>
    <scope>NUCLEOTIDE SEQUENCE [LARGE SCALE GENOMIC DNA]</scope>
    <source>
        <strain evidence="10">ST1C</strain>
    </source>
</reference>
<feature type="domain" description="DNA-directed DNA polymerase family B mitochondria/virus" evidence="9">
    <location>
        <begin position="856"/>
        <end position="937"/>
    </location>
</feature>
<comment type="caution">
    <text evidence="10">The sequence shown here is derived from an EMBL/GenBank/DDBJ whole genome shotgun (WGS) entry which is preliminary data.</text>
</comment>
<keyword evidence="6" id="KW-0239">DNA-directed DNA polymerase</keyword>
<keyword evidence="3" id="KW-0808">Transferase</keyword>
<evidence type="ECO:0000256" key="3">
    <source>
        <dbReference type="ARBA" id="ARBA00022679"/>
    </source>
</evidence>
<dbReference type="EMBL" id="SNRW01000013">
    <property type="protein sequence ID" value="KAA6404291.1"/>
    <property type="molecule type" value="Genomic_DNA"/>
</dbReference>
<keyword evidence="5" id="KW-0235">DNA replication</keyword>
<proteinExistence type="inferred from homology"/>
<dbReference type="SUPFAM" id="SSF56672">
    <property type="entry name" value="DNA/RNA polymerases"/>
    <property type="match status" value="1"/>
</dbReference>
<dbReference type="InterPro" id="IPR006172">
    <property type="entry name" value="DNA-dir_DNA_pol_B"/>
</dbReference>
<dbReference type="GO" id="GO:0003887">
    <property type="term" value="F:DNA-directed DNA polymerase activity"/>
    <property type="evidence" value="ECO:0007669"/>
    <property type="project" value="UniProtKB-KW"/>
</dbReference>
<evidence type="ECO:0000259" key="9">
    <source>
        <dbReference type="Pfam" id="PF03175"/>
    </source>
</evidence>
<evidence type="ECO:0000256" key="6">
    <source>
        <dbReference type="ARBA" id="ARBA00022932"/>
    </source>
</evidence>
<dbReference type="Gene3D" id="3.90.1600.10">
    <property type="entry name" value="Palm domain of DNA polymerase"/>
    <property type="match status" value="1"/>
</dbReference>
<dbReference type="InterPro" id="IPR023211">
    <property type="entry name" value="DNA_pol_palm_dom_sf"/>
</dbReference>
<dbReference type="AlphaFoldDB" id="A0A5J4XAG3"/>
<dbReference type="InterPro" id="IPR017964">
    <property type="entry name" value="DNA-dir_DNA_pol_B_CS"/>
</dbReference>
<evidence type="ECO:0000256" key="8">
    <source>
        <dbReference type="ARBA" id="ARBA00049244"/>
    </source>
</evidence>
<organism evidence="10 11">
    <name type="scientific">Streblomastix strix</name>
    <dbReference type="NCBI Taxonomy" id="222440"/>
    <lineage>
        <taxon>Eukaryota</taxon>
        <taxon>Metamonada</taxon>
        <taxon>Preaxostyla</taxon>
        <taxon>Oxymonadida</taxon>
        <taxon>Streblomastigidae</taxon>
        <taxon>Streblomastix</taxon>
    </lineage>
</organism>
<gene>
    <name evidence="10" type="ORF">EZS28_000177</name>
</gene>
<dbReference type="GO" id="GO:0006260">
    <property type="term" value="P:DNA replication"/>
    <property type="evidence" value="ECO:0007669"/>
    <property type="project" value="UniProtKB-KW"/>
</dbReference>
<comment type="similarity">
    <text evidence="1">Belongs to the DNA polymerase type-B family.</text>
</comment>
<dbReference type="PRINTS" id="PR00106">
    <property type="entry name" value="DNAPOLB"/>
</dbReference>
<evidence type="ECO:0000256" key="2">
    <source>
        <dbReference type="ARBA" id="ARBA00012417"/>
    </source>
</evidence>
<dbReference type="GO" id="GO:0003677">
    <property type="term" value="F:DNA binding"/>
    <property type="evidence" value="ECO:0007669"/>
    <property type="project" value="UniProtKB-KW"/>
</dbReference>
<evidence type="ECO:0000256" key="7">
    <source>
        <dbReference type="ARBA" id="ARBA00023125"/>
    </source>
</evidence>
<dbReference type="EC" id="2.7.7.7" evidence="2"/>
<dbReference type="InterPro" id="IPR043502">
    <property type="entry name" value="DNA/RNA_pol_sf"/>
</dbReference>
<evidence type="ECO:0000313" key="10">
    <source>
        <dbReference type="EMBL" id="KAA6404291.1"/>
    </source>
</evidence>
<accession>A0A5J4XAG3</accession>
<keyword evidence="4" id="KW-0548">Nucleotidyltransferase</keyword>
<dbReference type="Pfam" id="PF03175">
    <property type="entry name" value="DNA_pol_B_2"/>
    <property type="match status" value="1"/>
</dbReference>